<feature type="region of interest" description="Disordered" evidence="4">
    <location>
        <begin position="686"/>
        <end position="752"/>
    </location>
</feature>
<dbReference type="Gene3D" id="3.90.550.10">
    <property type="entry name" value="Spore Coat Polysaccharide Biosynthesis Protein SpsA, Chain A"/>
    <property type="match status" value="1"/>
</dbReference>
<dbReference type="PANTHER" id="PTHR45947">
    <property type="entry name" value="SULFOQUINOVOSYL TRANSFERASE SQD2"/>
    <property type="match status" value="1"/>
</dbReference>
<dbReference type="GO" id="GO:0016758">
    <property type="term" value="F:hexosyltransferase activity"/>
    <property type="evidence" value="ECO:0007669"/>
    <property type="project" value="TreeGrafter"/>
</dbReference>
<dbReference type="RefSeq" id="WP_168628370.1">
    <property type="nucleotide sequence ID" value="NZ_BONL01000003.1"/>
</dbReference>
<dbReference type="Pfam" id="PF13439">
    <property type="entry name" value="Glyco_transf_4"/>
    <property type="match status" value="1"/>
</dbReference>
<evidence type="ECO:0000313" key="7">
    <source>
        <dbReference type="EMBL" id="NKY21254.1"/>
    </source>
</evidence>
<keyword evidence="3 7" id="KW-0808">Transferase</keyword>
<evidence type="ECO:0000313" key="8">
    <source>
        <dbReference type="Proteomes" id="UP000581206"/>
    </source>
</evidence>
<dbReference type="AlphaFoldDB" id="A0A7X6KS65"/>
<keyword evidence="8" id="KW-1185">Reference proteome</keyword>
<reference evidence="7 8" key="1">
    <citation type="submission" date="2020-04" db="EMBL/GenBank/DDBJ databases">
        <title>MicrobeNet Type strains.</title>
        <authorList>
            <person name="Nicholson A.C."/>
        </authorList>
    </citation>
    <scope>NUCLEOTIDE SEQUENCE [LARGE SCALE GENOMIC DNA]</scope>
    <source>
        <strain evidence="7 8">ATCC BAA-788</strain>
    </source>
</reference>
<feature type="region of interest" description="Disordered" evidence="4">
    <location>
        <begin position="175"/>
        <end position="209"/>
    </location>
</feature>
<feature type="compositionally biased region" description="Low complexity" evidence="4">
    <location>
        <begin position="734"/>
        <end position="752"/>
    </location>
</feature>
<comment type="caution">
    <text evidence="7">The sequence shown here is derived from an EMBL/GenBank/DDBJ whole genome shotgun (WGS) entry which is preliminary data.</text>
</comment>
<feature type="domain" description="Glycosyl transferase family 1" evidence="5">
    <location>
        <begin position="219"/>
        <end position="370"/>
    </location>
</feature>
<dbReference type="InterPro" id="IPR028098">
    <property type="entry name" value="Glyco_trans_4-like_N"/>
</dbReference>
<dbReference type="InterPro" id="IPR050194">
    <property type="entry name" value="Glycosyltransferase_grp1"/>
</dbReference>
<dbReference type="EMBL" id="JAAXOX010000001">
    <property type="protein sequence ID" value="NKY21254.1"/>
    <property type="molecule type" value="Genomic_DNA"/>
</dbReference>
<accession>A0A7X6KS65</accession>
<feature type="domain" description="Glycosyltransferase subfamily 4-like N-terminal" evidence="6">
    <location>
        <begin position="20"/>
        <end position="170"/>
    </location>
</feature>
<dbReference type="PANTHER" id="PTHR45947:SF3">
    <property type="entry name" value="SULFOQUINOVOSYL TRANSFERASE SQD2"/>
    <property type="match status" value="1"/>
</dbReference>
<dbReference type="CDD" id="cd03801">
    <property type="entry name" value="GT4_PimA-like"/>
    <property type="match status" value="1"/>
</dbReference>
<sequence length="752" mass="79484">MRVLRISHSAVVTAWRAREQALRADGNTVHLLSARRWPEGGRPVDLEPLPGEDVIGVRTLGRHPQLFLYDPRPLWRALGEPWDVIDLHEEPSALATAEVLALRALRRVRTPYVLYSAQNLAKRYPPPFRWWERWALRHAGAVSVCNAAAGRVLRAKGLRAPMRVIGLGVEVPDAERAGAEPSRTGTAGTETAPGLPGTAPTDPHQGDMSPGGPRLRVGYAGRFLAPHKGIATLMAAVAADPCLDLHLAGDGPQSAELHARAARPDLAGRVTFHGALSGDDLTAFYRSLDVLAVPSVAAPGWLEQFGRVAVEAMAFGVPVVVSDSGALPEVVGAAGLVVPPGDADALTAALRRVRDEPGLAARLATAGRQRAQRYTWAAIADEYRELYALARGESSPGSTAPRPDPEVVVVAYGAPGPLAAALAPVSGRLPVTVVDNSGDPAVRAVAQAAGARYLDPGANLGFGAAVNRALADPLRPGADVLLLNPDARIDLDGVRALTARLAADPRLAAVGPEQVDDLGDPSRVVWPFPTPRGVWRQAVGLGLPEHAEGFVIGSVLLLRAEALAEVGGFDEAFFLYAEETDWQRRARAAGWSTAVADGAWARHTGAATSTDPRRRETHFHAGQERYLRKHHGAAGWQLARLGVLAGALVRSPLPGETGSAARTRLRLHLRGPVRAEVALGDPRAERSAVLPALPPRRPVSPSGSTPADDVPLPHDPATGDPALPRDPIAPRGPVAPRDPMAPRAPMPSRDVA</sequence>
<evidence type="ECO:0000256" key="3">
    <source>
        <dbReference type="ARBA" id="ARBA00022679"/>
    </source>
</evidence>
<evidence type="ECO:0000256" key="2">
    <source>
        <dbReference type="ARBA" id="ARBA00022676"/>
    </source>
</evidence>
<protein>
    <recommendedName>
        <fullName evidence="1">D-inositol 3-phosphate glycosyltransferase</fullName>
    </recommendedName>
</protein>
<dbReference type="Pfam" id="PF00534">
    <property type="entry name" value="Glycos_transf_1"/>
    <property type="match status" value="1"/>
</dbReference>
<keyword evidence="2" id="KW-0328">Glycosyltransferase</keyword>
<dbReference type="InterPro" id="IPR029044">
    <property type="entry name" value="Nucleotide-diphossugar_trans"/>
</dbReference>
<gene>
    <name evidence="7" type="ORF">HGA03_01075</name>
</gene>
<evidence type="ECO:0000256" key="4">
    <source>
        <dbReference type="SAM" id="MobiDB-lite"/>
    </source>
</evidence>
<dbReference type="SUPFAM" id="SSF53448">
    <property type="entry name" value="Nucleotide-diphospho-sugar transferases"/>
    <property type="match status" value="1"/>
</dbReference>
<dbReference type="InterPro" id="IPR001296">
    <property type="entry name" value="Glyco_trans_1"/>
</dbReference>
<dbReference type="Proteomes" id="UP000581206">
    <property type="component" value="Unassembled WGS sequence"/>
</dbReference>
<evidence type="ECO:0000259" key="5">
    <source>
        <dbReference type="Pfam" id="PF00534"/>
    </source>
</evidence>
<proteinExistence type="predicted"/>
<dbReference type="GO" id="GO:1901137">
    <property type="term" value="P:carbohydrate derivative biosynthetic process"/>
    <property type="evidence" value="ECO:0007669"/>
    <property type="project" value="UniProtKB-ARBA"/>
</dbReference>
<dbReference type="SUPFAM" id="SSF53756">
    <property type="entry name" value="UDP-Glycosyltransferase/glycogen phosphorylase"/>
    <property type="match status" value="1"/>
</dbReference>
<evidence type="ECO:0000259" key="6">
    <source>
        <dbReference type="Pfam" id="PF13439"/>
    </source>
</evidence>
<dbReference type="Gene3D" id="3.40.50.2000">
    <property type="entry name" value="Glycogen Phosphorylase B"/>
    <property type="match status" value="2"/>
</dbReference>
<name>A0A7X6KS65_9CELL</name>
<evidence type="ECO:0000256" key="1">
    <source>
        <dbReference type="ARBA" id="ARBA00021292"/>
    </source>
</evidence>
<organism evidence="7 8">
    <name type="scientific">Cellulomonas denverensis</name>
    <dbReference type="NCBI Taxonomy" id="264297"/>
    <lineage>
        <taxon>Bacteria</taxon>
        <taxon>Bacillati</taxon>
        <taxon>Actinomycetota</taxon>
        <taxon>Actinomycetes</taxon>
        <taxon>Micrococcales</taxon>
        <taxon>Cellulomonadaceae</taxon>
        <taxon>Cellulomonas</taxon>
    </lineage>
</organism>